<dbReference type="GO" id="GO:0000166">
    <property type="term" value="F:nucleotide binding"/>
    <property type="evidence" value="ECO:0007669"/>
    <property type="project" value="UniProtKB-KW"/>
</dbReference>
<evidence type="ECO:0000256" key="4">
    <source>
        <dbReference type="ARBA" id="ARBA00022741"/>
    </source>
</evidence>
<keyword evidence="2" id="KW-0433">Leucine-rich repeat</keyword>
<evidence type="ECO:0000313" key="7">
    <source>
        <dbReference type="EMBL" id="EEC66729.1"/>
    </source>
</evidence>
<reference evidence="7 8" key="1">
    <citation type="journal article" date="2005" name="PLoS Biol.">
        <title>The genomes of Oryza sativa: a history of duplications.</title>
        <authorList>
            <person name="Yu J."/>
            <person name="Wang J."/>
            <person name="Lin W."/>
            <person name="Li S."/>
            <person name="Li H."/>
            <person name="Zhou J."/>
            <person name="Ni P."/>
            <person name="Dong W."/>
            <person name="Hu S."/>
            <person name="Zeng C."/>
            <person name="Zhang J."/>
            <person name="Zhang Y."/>
            <person name="Li R."/>
            <person name="Xu Z."/>
            <person name="Li S."/>
            <person name="Li X."/>
            <person name="Zheng H."/>
            <person name="Cong L."/>
            <person name="Lin L."/>
            <person name="Yin J."/>
            <person name="Geng J."/>
            <person name="Li G."/>
            <person name="Shi J."/>
            <person name="Liu J."/>
            <person name="Lv H."/>
            <person name="Li J."/>
            <person name="Wang J."/>
            <person name="Deng Y."/>
            <person name="Ran L."/>
            <person name="Shi X."/>
            <person name="Wang X."/>
            <person name="Wu Q."/>
            <person name="Li C."/>
            <person name="Ren X."/>
            <person name="Wang J."/>
            <person name="Wang X."/>
            <person name="Li D."/>
            <person name="Liu D."/>
            <person name="Zhang X."/>
            <person name="Ji Z."/>
            <person name="Zhao W."/>
            <person name="Sun Y."/>
            <person name="Zhang Z."/>
            <person name="Bao J."/>
            <person name="Han Y."/>
            <person name="Dong L."/>
            <person name="Ji J."/>
            <person name="Chen P."/>
            <person name="Wu S."/>
            <person name="Liu J."/>
            <person name="Xiao Y."/>
            <person name="Bu D."/>
            <person name="Tan J."/>
            <person name="Yang L."/>
            <person name="Ye C."/>
            <person name="Zhang J."/>
            <person name="Xu J."/>
            <person name="Zhou Y."/>
            <person name="Yu Y."/>
            <person name="Zhang B."/>
            <person name="Zhuang S."/>
            <person name="Wei H."/>
            <person name="Liu B."/>
            <person name="Lei M."/>
            <person name="Yu H."/>
            <person name="Li Y."/>
            <person name="Xu H."/>
            <person name="Wei S."/>
            <person name="He X."/>
            <person name="Fang L."/>
            <person name="Zhang Z."/>
            <person name="Zhang Y."/>
            <person name="Huang X."/>
            <person name="Su Z."/>
            <person name="Tong W."/>
            <person name="Li J."/>
            <person name="Tong Z."/>
            <person name="Li S."/>
            <person name="Ye J."/>
            <person name="Wang L."/>
            <person name="Fang L."/>
            <person name="Lei T."/>
            <person name="Chen C."/>
            <person name="Chen H."/>
            <person name="Xu Z."/>
            <person name="Li H."/>
            <person name="Huang H."/>
            <person name="Zhang F."/>
            <person name="Xu H."/>
            <person name="Li N."/>
            <person name="Zhao C."/>
            <person name="Li S."/>
            <person name="Dong L."/>
            <person name="Huang Y."/>
            <person name="Li L."/>
            <person name="Xi Y."/>
            <person name="Qi Q."/>
            <person name="Li W."/>
            <person name="Zhang B."/>
            <person name="Hu W."/>
            <person name="Zhang Y."/>
            <person name="Tian X."/>
            <person name="Jiao Y."/>
            <person name="Liang X."/>
            <person name="Jin J."/>
            <person name="Gao L."/>
            <person name="Zheng W."/>
            <person name="Hao B."/>
            <person name="Liu S."/>
            <person name="Wang W."/>
            <person name="Yuan L."/>
            <person name="Cao M."/>
            <person name="McDermott J."/>
            <person name="Samudrala R."/>
            <person name="Wang J."/>
            <person name="Wong G.K."/>
            <person name="Yang H."/>
        </authorList>
    </citation>
    <scope>NUCLEOTIDE SEQUENCE [LARGE SCALE GENOMIC DNA]</scope>
    <source>
        <strain evidence="8">cv. 93-11</strain>
    </source>
</reference>
<proteinExistence type="inferred from homology"/>
<dbReference type="InterPro" id="IPR041118">
    <property type="entry name" value="Rx_N"/>
</dbReference>
<dbReference type="GO" id="GO:0006952">
    <property type="term" value="P:defense response"/>
    <property type="evidence" value="ECO:0007669"/>
    <property type="project" value="UniProtKB-KW"/>
</dbReference>
<dbReference type="Pfam" id="PF18052">
    <property type="entry name" value="Rx_N"/>
    <property type="match status" value="1"/>
</dbReference>
<gene>
    <name evidence="7" type="ORF">OsI_33066</name>
</gene>
<comment type="similarity">
    <text evidence="1">Belongs to the disease resistance NB-LRR family.</text>
</comment>
<feature type="domain" description="Disease resistance N-terminal" evidence="6">
    <location>
        <begin position="16"/>
        <end position="74"/>
    </location>
</feature>
<dbReference type="HOGENOM" id="CLU_000837_29_6_1"/>
<dbReference type="Proteomes" id="UP000007015">
    <property type="component" value="Chromosome 10"/>
</dbReference>
<evidence type="ECO:0000256" key="1">
    <source>
        <dbReference type="ARBA" id="ARBA00008894"/>
    </source>
</evidence>
<evidence type="ECO:0000256" key="3">
    <source>
        <dbReference type="ARBA" id="ARBA00022737"/>
    </source>
</evidence>
<evidence type="ECO:0000256" key="5">
    <source>
        <dbReference type="ARBA" id="ARBA00022821"/>
    </source>
</evidence>
<evidence type="ECO:0000313" key="8">
    <source>
        <dbReference type="Proteomes" id="UP000007015"/>
    </source>
</evidence>
<protein>
    <recommendedName>
        <fullName evidence="6">Disease resistance N-terminal domain-containing protein</fullName>
    </recommendedName>
</protein>
<organism evidence="7 8">
    <name type="scientific">Oryza sativa subsp. indica</name>
    <name type="common">Rice</name>
    <dbReference type="NCBI Taxonomy" id="39946"/>
    <lineage>
        <taxon>Eukaryota</taxon>
        <taxon>Viridiplantae</taxon>
        <taxon>Streptophyta</taxon>
        <taxon>Embryophyta</taxon>
        <taxon>Tracheophyta</taxon>
        <taxon>Spermatophyta</taxon>
        <taxon>Magnoliopsida</taxon>
        <taxon>Liliopsida</taxon>
        <taxon>Poales</taxon>
        <taxon>Poaceae</taxon>
        <taxon>BOP clade</taxon>
        <taxon>Oryzoideae</taxon>
        <taxon>Oryzeae</taxon>
        <taxon>Oryzinae</taxon>
        <taxon>Oryza</taxon>
        <taxon>Oryza sativa</taxon>
    </lineage>
</organism>
<keyword evidence="4" id="KW-0547">Nucleotide-binding</keyword>
<accession>B8BG77</accession>
<dbReference type="Gene3D" id="1.20.5.4130">
    <property type="match status" value="1"/>
</dbReference>
<sequence length="74" mass="8262">MSTSSGQAMVSVSTGVMNCLLAKLATLIDEEHVKFSNTPKEVGFLRDELRTMKAFLEILADKDNLDPLTKEWMN</sequence>
<keyword evidence="8" id="KW-1185">Reference proteome</keyword>
<keyword evidence="5" id="KW-0611">Plant defense</keyword>
<keyword evidence="3" id="KW-0677">Repeat</keyword>
<dbReference type="AlphaFoldDB" id="B8BG77"/>
<dbReference type="OrthoDB" id="692834at2759"/>
<name>B8BG77_ORYSI</name>
<dbReference type="EMBL" id="CM000135">
    <property type="protein sequence ID" value="EEC66729.1"/>
    <property type="molecule type" value="Genomic_DNA"/>
</dbReference>
<evidence type="ECO:0000259" key="6">
    <source>
        <dbReference type="Pfam" id="PF18052"/>
    </source>
</evidence>
<evidence type="ECO:0000256" key="2">
    <source>
        <dbReference type="ARBA" id="ARBA00022614"/>
    </source>
</evidence>
<dbReference type="Gramene" id="BGIOSGA032147-TA">
    <property type="protein sequence ID" value="BGIOSGA032147-PA"/>
    <property type="gene ID" value="BGIOSGA032147"/>
</dbReference>